<dbReference type="Gene3D" id="1.20.5.110">
    <property type="match status" value="1"/>
</dbReference>
<dbReference type="AlphaFoldDB" id="S9WAH2"/>
<evidence type="ECO:0000256" key="3">
    <source>
        <dbReference type="SAM" id="Phobius"/>
    </source>
</evidence>
<accession>S9WAH2</accession>
<dbReference type="PROSITE" id="PS50892">
    <property type="entry name" value="V_SNARE"/>
    <property type="match status" value="1"/>
</dbReference>
<dbReference type="GO" id="GO:0016192">
    <property type="term" value="P:vesicle-mediated transport"/>
    <property type="evidence" value="ECO:0007669"/>
    <property type="project" value="InterPro"/>
</dbReference>
<dbReference type="OrthoDB" id="190375at2759"/>
<feature type="domain" description="V-SNARE coiled-coil homology" evidence="4">
    <location>
        <begin position="149"/>
        <end position="209"/>
    </location>
</feature>
<feature type="transmembrane region" description="Helical" evidence="3">
    <location>
        <begin position="215"/>
        <end position="234"/>
    </location>
</feature>
<dbReference type="GO" id="GO:0016020">
    <property type="term" value="C:membrane"/>
    <property type="evidence" value="ECO:0007669"/>
    <property type="project" value="InterPro"/>
</dbReference>
<keyword evidence="1" id="KW-0653">Protein transport</keyword>
<evidence type="ECO:0000313" key="6">
    <source>
        <dbReference type="Proteomes" id="UP000015354"/>
    </source>
</evidence>
<dbReference type="SUPFAM" id="SSF58038">
    <property type="entry name" value="SNARE fusion complex"/>
    <property type="match status" value="1"/>
</dbReference>
<keyword evidence="3" id="KW-1133">Transmembrane helix</keyword>
<evidence type="ECO:0000259" key="4">
    <source>
        <dbReference type="PROSITE" id="PS50892"/>
    </source>
</evidence>
<proteinExistence type="predicted"/>
<dbReference type="InterPro" id="IPR051097">
    <property type="entry name" value="Synaptobrevin-like_transport"/>
</dbReference>
<dbReference type="PANTHER" id="PTHR21136:SF186">
    <property type="entry name" value="MEMBRANE PROTEIN, PUTATIVE-RELATED"/>
    <property type="match status" value="1"/>
</dbReference>
<dbReference type="PANTHER" id="PTHR21136">
    <property type="entry name" value="SNARE PROTEINS"/>
    <property type="match status" value="1"/>
</dbReference>
<dbReference type="InterPro" id="IPR001388">
    <property type="entry name" value="Synaptobrevin-like"/>
</dbReference>
<protein>
    <submittedName>
        <fullName evidence="5">Vesicle-associated membrane protein 7</fullName>
    </submittedName>
</protein>
<dbReference type="Pfam" id="PF00957">
    <property type="entry name" value="Synaptobrevin"/>
    <property type="match status" value="1"/>
</dbReference>
<sequence>MSNEKPKVFGAVVVRLADRMMLSKVMGVSCEGFTIPSTAWADLVSRCGAPHFRTSAFLQVASDASPSQEVQLSYHIMTDEALGYAVLCTKSMSRREGHAVLDDLSVLFNKMFVENAAKLNPKTVEVFTQPARDLLIKTSAGASDGTQDKVRQVKQAVDEAKNLALDNVDKAIQRSKRIDDIVHASDDLQFQAQGFQRSSRELSDQIWWNSVRGKLIIGGTAVVFLLMVFFVFLINKVILGF</sequence>
<organism evidence="5 6">
    <name type="scientific">Strigomonas culicis</name>
    <dbReference type="NCBI Taxonomy" id="28005"/>
    <lineage>
        <taxon>Eukaryota</taxon>
        <taxon>Discoba</taxon>
        <taxon>Euglenozoa</taxon>
        <taxon>Kinetoplastea</taxon>
        <taxon>Metakinetoplastina</taxon>
        <taxon>Trypanosomatida</taxon>
        <taxon>Trypanosomatidae</taxon>
        <taxon>Strigomonadinae</taxon>
        <taxon>Strigomonas</taxon>
    </lineage>
</organism>
<evidence type="ECO:0000313" key="5">
    <source>
        <dbReference type="EMBL" id="EPY36096.1"/>
    </source>
</evidence>
<gene>
    <name evidence="5" type="ORF">STCU_00757</name>
</gene>
<dbReference type="GO" id="GO:0015031">
    <property type="term" value="P:protein transport"/>
    <property type="evidence" value="ECO:0007669"/>
    <property type="project" value="UniProtKB-KW"/>
</dbReference>
<comment type="caution">
    <text evidence="5">The sequence shown here is derived from an EMBL/GenBank/DDBJ whole genome shotgun (WGS) entry which is preliminary data.</text>
</comment>
<dbReference type="PRINTS" id="PR00219">
    <property type="entry name" value="SYNAPTOBREVN"/>
</dbReference>
<keyword evidence="3" id="KW-0472">Membrane</keyword>
<keyword evidence="2" id="KW-0175">Coiled coil</keyword>
<evidence type="ECO:0000256" key="1">
    <source>
        <dbReference type="ARBA" id="ARBA00022927"/>
    </source>
</evidence>
<dbReference type="Proteomes" id="UP000015354">
    <property type="component" value="Unassembled WGS sequence"/>
</dbReference>
<reference evidence="5 6" key="1">
    <citation type="journal article" date="2013" name="PLoS ONE">
        <title>Predicting the Proteins of Angomonas deanei, Strigomonas culicis and Their Respective Endosymbionts Reveals New Aspects of the Trypanosomatidae Family.</title>
        <authorList>
            <person name="Motta M.C."/>
            <person name="Martins A.C."/>
            <person name="de Souza S.S."/>
            <person name="Catta-Preta C.M."/>
            <person name="Silva R."/>
            <person name="Klein C.C."/>
            <person name="de Almeida L.G."/>
            <person name="de Lima Cunha O."/>
            <person name="Ciapina L.P."/>
            <person name="Brocchi M."/>
            <person name="Colabardini A.C."/>
            <person name="de Araujo Lima B."/>
            <person name="Machado C.R."/>
            <person name="de Almeida Soares C.M."/>
            <person name="Probst C.M."/>
            <person name="de Menezes C.B."/>
            <person name="Thompson C.E."/>
            <person name="Bartholomeu D.C."/>
            <person name="Gradia D.F."/>
            <person name="Pavoni D.P."/>
            <person name="Grisard E.C."/>
            <person name="Fantinatti-Garboggini F."/>
            <person name="Marchini F.K."/>
            <person name="Rodrigues-Luiz G.F."/>
            <person name="Wagner G."/>
            <person name="Goldman G.H."/>
            <person name="Fietto J.L."/>
            <person name="Elias M.C."/>
            <person name="Goldman M.H."/>
            <person name="Sagot M.F."/>
            <person name="Pereira M."/>
            <person name="Stoco P.H."/>
            <person name="de Mendonca-Neto R.P."/>
            <person name="Teixeira S.M."/>
            <person name="Maciel T.E."/>
            <person name="de Oliveira Mendes T.A."/>
            <person name="Urmenyi T.P."/>
            <person name="de Souza W."/>
            <person name="Schenkman S."/>
            <person name="de Vasconcelos A.T."/>
        </authorList>
    </citation>
    <scope>NUCLEOTIDE SEQUENCE [LARGE SCALE GENOMIC DNA]</scope>
</reference>
<keyword evidence="6" id="KW-1185">Reference proteome</keyword>
<keyword evidence="3" id="KW-0812">Transmembrane</keyword>
<evidence type="ECO:0000256" key="2">
    <source>
        <dbReference type="PROSITE-ProRule" id="PRU00290"/>
    </source>
</evidence>
<name>S9WAH2_9TRYP</name>
<dbReference type="CDD" id="cd15843">
    <property type="entry name" value="R-SNARE"/>
    <property type="match status" value="1"/>
</dbReference>
<dbReference type="EMBL" id="ATMH01000757">
    <property type="protein sequence ID" value="EPY36096.1"/>
    <property type="molecule type" value="Genomic_DNA"/>
</dbReference>
<keyword evidence="1" id="KW-0813">Transport</keyword>
<dbReference type="InterPro" id="IPR042855">
    <property type="entry name" value="V_SNARE_CC"/>
</dbReference>